<dbReference type="SMART" id="SM01027">
    <property type="entry name" value="Beta-Casp"/>
    <property type="match status" value="1"/>
</dbReference>
<evidence type="ECO:0000256" key="1">
    <source>
        <dbReference type="ARBA" id="ARBA00022801"/>
    </source>
</evidence>
<accession>A0AA96VAX1</accession>
<name>A0AA96VAX1_9EURY</name>
<feature type="domain" description="Beta-Casp" evidence="3">
    <location>
        <begin position="239"/>
        <end position="351"/>
    </location>
</feature>
<dbReference type="Pfam" id="PF10996">
    <property type="entry name" value="Beta-Casp"/>
    <property type="match status" value="1"/>
</dbReference>
<dbReference type="GeneID" id="89229401"/>
<dbReference type="EMBL" id="CP131060">
    <property type="protein sequence ID" value="WNY24751.1"/>
    <property type="molecule type" value="Genomic_DNA"/>
</dbReference>
<dbReference type="InterPro" id="IPR050698">
    <property type="entry name" value="MBL"/>
</dbReference>
<dbReference type="Proteomes" id="UP001303587">
    <property type="component" value="Chromosome"/>
</dbReference>
<proteinExistence type="predicted"/>
<evidence type="ECO:0000313" key="4">
    <source>
        <dbReference type="EMBL" id="WNY24751.1"/>
    </source>
</evidence>
<dbReference type="PANTHER" id="PTHR11203">
    <property type="entry name" value="CLEAVAGE AND POLYADENYLATION SPECIFICITY FACTOR FAMILY MEMBER"/>
    <property type="match status" value="1"/>
</dbReference>
<dbReference type="AlphaFoldDB" id="A0AA96VAX1"/>
<dbReference type="GO" id="GO:0004521">
    <property type="term" value="F:RNA endonuclease activity"/>
    <property type="evidence" value="ECO:0007669"/>
    <property type="project" value="TreeGrafter"/>
</dbReference>
<dbReference type="InterPro" id="IPR011108">
    <property type="entry name" value="RMMBL"/>
</dbReference>
<keyword evidence="1 4" id="KW-0378">Hydrolase</keyword>
<dbReference type="Gene3D" id="3.60.15.10">
    <property type="entry name" value="Ribonuclease Z/Hydroxyacylglutathione hydrolase-like"/>
    <property type="match status" value="1"/>
</dbReference>
<evidence type="ECO:0000259" key="3">
    <source>
        <dbReference type="SMART" id="SM01027"/>
    </source>
</evidence>
<sequence>MELQFLGACRDIGRSGILVNREILFDYGIKVGEVTEYPAGSVFPKAVFVSHGHLDHAGAIPGLARYLPAPSFFMTPPTASLSEMLARDTLKIAAAEGEYCPFSEDDLPQLFRRTVEINPGQSFDLSEYDPELSYKARFFDAGHIPGAVSIFLKEKSTDPANKPFGKSVYYTGDVNHQETRLVGKATEAAHADALIIESTYFGRDHPPREETEKRFIEDIYETINRGGTVLIPAFAIGRTQEILMLLHAHGISPFVEGMGVEAYERLIRFPDYLKHQSKTELVSAFKNAVNLQKKDRSAGKRHAPLGSVILTTSGMLEGGPALYYLEKLKNDPRSRLMLTGFQADGTNGRQILNSKFFEKDGKIHHVSMQVNRYDFSAHSGDKDLKKFVKSFCKNGTEKVFCVHGEDTEGFAEWVSDSIGVDAYAPEIGDRFVI</sequence>
<feature type="domain" description="Metallo-beta-lactamase" evidence="2">
    <location>
        <begin position="13"/>
        <end position="234"/>
    </location>
</feature>
<dbReference type="EC" id="3.1.-.-" evidence="4"/>
<gene>
    <name evidence="4" type="ORF">MsAc7_02760</name>
</gene>
<dbReference type="GO" id="GO:0016787">
    <property type="term" value="F:hydrolase activity"/>
    <property type="evidence" value="ECO:0007669"/>
    <property type="project" value="UniProtKB-KW"/>
</dbReference>
<reference evidence="4 5" key="1">
    <citation type="submission" date="2023-07" db="EMBL/GenBank/DDBJ databases">
        <title>Closed genoem sequence of Methanosarcinaceae archaeon Ac7.</title>
        <authorList>
            <person name="Poehlein A."/>
            <person name="Protasov E."/>
            <person name="Platt K."/>
            <person name="Reeh H."/>
            <person name="Daniel R."/>
            <person name="Brune A."/>
        </authorList>
    </citation>
    <scope>NUCLEOTIDE SEQUENCE [LARGE SCALE GENOMIC DNA]</scope>
    <source>
        <strain evidence="4 5">Ac7</strain>
    </source>
</reference>
<dbReference type="InterPro" id="IPR022712">
    <property type="entry name" value="Beta_Casp"/>
</dbReference>
<dbReference type="InterPro" id="IPR036866">
    <property type="entry name" value="RibonucZ/Hydroxyglut_hydro"/>
</dbReference>
<dbReference type="Pfam" id="PF12706">
    <property type="entry name" value="Lactamase_B_2"/>
    <property type="match status" value="1"/>
</dbReference>
<dbReference type="InterPro" id="IPR001279">
    <property type="entry name" value="Metallo-B-lactamas"/>
</dbReference>
<dbReference type="CDD" id="cd16295">
    <property type="entry name" value="TTHA0252-CPSF-like_MBL-fold"/>
    <property type="match status" value="1"/>
</dbReference>
<dbReference type="SUPFAM" id="SSF56281">
    <property type="entry name" value="Metallo-hydrolase/oxidoreductase"/>
    <property type="match status" value="1"/>
</dbReference>
<dbReference type="Gene3D" id="3.40.50.10890">
    <property type="match status" value="1"/>
</dbReference>
<dbReference type="PANTHER" id="PTHR11203:SF52">
    <property type="entry name" value="MRNA 3-END PROCESSING FACTOR"/>
    <property type="match status" value="1"/>
</dbReference>
<dbReference type="Pfam" id="PF07521">
    <property type="entry name" value="RMMBL"/>
    <property type="match status" value="1"/>
</dbReference>
<dbReference type="RefSeq" id="WP_338102824.1">
    <property type="nucleotide sequence ID" value="NZ_CP131060.1"/>
</dbReference>
<dbReference type="SMART" id="SM00849">
    <property type="entry name" value="Lactamase_B"/>
    <property type="match status" value="1"/>
</dbReference>
<protein>
    <submittedName>
        <fullName evidence="4">Ribonuclease</fullName>
        <ecNumber evidence="4">3.1.-.-</ecNumber>
    </submittedName>
</protein>
<keyword evidence="5" id="KW-1185">Reference proteome</keyword>
<evidence type="ECO:0000259" key="2">
    <source>
        <dbReference type="SMART" id="SM00849"/>
    </source>
</evidence>
<organism evidence="4 5">
    <name type="scientific">Methanolapillus millepedarum</name>
    <dbReference type="NCBI Taxonomy" id="3028296"/>
    <lineage>
        <taxon>Archaea</taxon>
        <taxon>Methanobacteriati</taxon>
        <taxon>Methanobacteriota</taxon>
        <taxon>Stenosarchaea group</taxon>
        <taxon>Methanomicrobia</taxon>
        <taxon>Methanosarcinales</taxon>
        <taxon>Methanosarcinaceae</taxon>
        <taxon>Methanolapillus</taxon>
    </lineage>
</organism>
<evidence type="ECO:0000313" key="5">
    <source>
        <dbReference type="Proteomes" id="UP001303587"/>
    </source>
</evidence>